<organism evidence="1 2">
    <name type="scientific">Streptomyces cirratus</name>
    <dbReference type="NCBI Taxonomy" id="68187"/>
    <lineage>
        <taxon>Bacteria</taxon>
        <taxon>Bacillati</taxon>
        <taxon>Actinomycetota</taxon>
        <taxon>Actinomycetes</taxon>
        <taxon>Kitasatosporales</taxon>
        <taxon>Streptomycetaceae</taxon>
        <taxon>Streptomyces</taxon>
    </lineage>
</organism>
<dbReference type="Proteomes" id="UP000642673">
    <property type="component" value="Unassembled WGS sequence"/>
</dbReference>
<evidence type="ECO:0000313" key="2">
    <source>
        <dbReference type="Proteomes" id="UP000642673"/>
    </source>
</evidence>
<dbReference type="InterPro" id="IPR023393">
    <property type="entry name" value="START-like_dom_sf"/>
</dbReference>
<accession>A0ABQ3F2I4</accession>
<evidence type="ECO:0000313" key="1">
    <source>
        <dbReference type="EMBL" id="GHB77762.1"/>
    </source>
</evidence>
<keyword evidence="2" id="KW-1185">Reference proteome</keyword>
<dbReference type="SUPFAM" id="SSF55961">
    <property type="entry name" value="Bet v1-like"/>
    <property type="match status" value="1"/>
</dbReference>
<comment type="caution">
    <text evidence="1">The sequence shown here is derived from an EMBL/GenBank/DDBJ whole genome shotgun (WGS) entry which is preliminary data.</text>
</comment>
<evidence type="ECO:0008006" key="3">
    <source>
        <dbReference type="Google" id="ProtNLM"/>
    </source>
</evidence>
<reference evidence="2" key="1">
    <citation type="journal article" date="2019" name="Int. J. Syst. Evol. Microbiol.">
        <title>The Global Catalogue of Microorganisms (GCM) 10K type strain sequencing project: providing services to taxonomists for standard genome sequencing and annotation.</title>
        <authorList>
            <consortium name="The Broad Institute Genomics Platform"/>
            <consortium name="The Broad Institute Genome Sequencing Center for Infectious Disease"/>
            <person name="Wu L."/>
            <person name="Ma J."/>
        </authorList>
    </citation>
    <scope>NUCLEOTIDE SEQUENCE [LARGE SCALE GENOMIC DNA]</scope>
    <source>
        <strain evidence="2">JCM 4738</strain>
    </source>
</reference>
<gene>
    <name evidence="1" type="ORF">GCM10010347_55190</name>
</gene>
<dbReference type="EMBL" id="BMVP01000015">
    <property type="protein sequence ID" value="GHB77762.1"/>
    <property type="molecule type" value="Genomic_DNA"/>
</dbReference>
<dbReference type="Gene3D" id="3.30.530.20">
    <property type="match status" value="1"/>
</dbReference>
<protein>
    <recommendedName>
        <fullName evidence="3">Immediate-early protein 2</fullName>
    </recommendedName>
</protein>
<name>A0ABQ3F2I4_9ACTN</name>
<proteinExistence type="predicted"/>
<sequence length="152" mass="17132">MPDYHALMPPIRIVHRTRLPVAEAWSRLTDWARHGAQVPFTRTTVETAPPTRVGTRFTARTGVGRVTFDDPMEVTVWRPPTEGSAGLVRLDKRGRVVLGWAEIEVRPLEPSGTEVEWREDLRVRGLGRFFDPVVAAAARLLFGRALARLLRS</sequence>